<dbReference type="AlphaFoldDB" id="U2LEA6"/>
<evidence type="ECO:0000313" key="1">
    <source>
        <dbReference type="EMBL" id="ERK02823.1"/>
    </source>
</evidence>
<sequence>MVARGFNAIGVEFSLRKYGYSEGIYNGLRLESVTPTALKYSIRNMNYVISRQKIW</sequence>
<dbReference type="EMBL" id="AWGW01000005">
    <property type="protein sequence ID" value="ERK02823.1"/>
    <property type="molecule type" value="Genomic_DNA"/>
</dbReference>
<accession>U2LEA6</accession>
<dbReference type="Proteomes" id="UP000017023">
    <property type="component" value="Unassembled WGS sequence"/>
</dbReference>
<name>U2LEA6_9BACT</name>
<reference evidence="1 2" key="1">
    <citation type="submission" date="2013-08" db="EMBL/GenBank/DDBJ databases">
        <authorList>
            <person name="Durkin A.S."/>
            <person name="Haft D.R."/>
            <person name="McCorrison J."/>
            <person name="Torralba M."/>
            <person name="Gillis M."/>
            <person name="Haft D.H."/>
            <person name="Methe B."/>
            <person name="Sutton G."/>
            <person name="Nelson K.E."/>
        </authorList>
    </citation>
    <scope>NUCLEOTIDE SEQUENCE [LARGE SCALE GENOMIC DNA]</scope>
    <source>
        <strain evidence="1 2">F0493</strain>
    </source>
</reference>
<protein>
    <submittedName>
        <fullName evidence="1">Uncharacterized protein</fullName>
    </submittedName>
</protein>
<comment type="caution">
    <text evidence="1">The sequence shown here is derived from an EMBL/GenBank/DDBJ whole genome shotgun (WGS) entry which is preliminary data.</text>
</comment>
<gene>
    <name evidence="1" type="ORF">HMPREF9145_2529</name>
</gene>
<proteinExistence type="predicted"/>
<evidence type="ECO:0000313" key="2">
    <source>
        <dbReference type="Proteomes" id="UP000017023"/>
    </source>
</evidence>
<dbReference type="PATRIC" id="fig|1395125.3.peg.187"/>
<organism evidence="1 2">
    <name type="scientific">Segatella salivae F0493</name>
    <dbReference type="NCBI Taxonomy" id="1395125"/>
    <lineage>
        <taxon>Bacteria</taxon>
        <taxon>Pseudomonadati</taxon>
        <taxon>Bacteroidota</taxon>
        <taxon>Bacteroidia</taxon>
        <taxon>Bacteroidales</taxon>
        <taxon>Prevotellaceae</taxon>
        <taxon>Segatella</taxon>
    </lineage>
</organism>